<gene>
    <name evidence="9" type="ORF">NITMOv2_2615</name>
</gene>
<dbReference type="AlphaFoldDB" id="A0A0K2GDK0"/>
<evidence type="ECO:0000313" key="10">
    <source>
        <dbReference type="Proteomes" id="UP000069205"/>
    </source>
</evidence>
<dbReference type="EMBL" id="CP011801">
    <property type="protein sequence ID" value="ALA59028.1"/>
    <property type="molecule type" value="Genomic_DNA"/>
</dbReference>
<dbReference type="KEGG" id="nmv:NITMOv2_2615"/>
<feature type="domain" description="CusB-like beta-barrel" evidence="6">
    <location>
        <begin position="281"/>
        <end position="366"/>
    </location>
</feature>
<sequence length="442" mass="49149">MNGLSGARSVRSIWCDNQTNETNQTNQIDRIDQIDQTNDTDGHRVTTKPVHSLIALALLSLTLACNNGTAGEAADKKPERPSSASGIVRLTAEEIKTGDIVVQPAARGDFTTHRDFPATVVPDHHSTADITALVRGRVVDVYADLGQQVKGGDLLAMLYSSELGIAQSAYLKALAKLYVAERSYERAQMLLQEKVIGLAESQRRQGEMLSLQAEMREAQDRLRLFGMNDDQIRQLDRDKKIHSYVPITAPFDSRVIARNLTKGEVVEVTEKLFTVADLSEVWVIANIPEKDIPFIRADIGGANKSSVEQKVDVLLTAYPGEVFHGKVTYIGDVLDPATRTMSLRLELPNPERKLKPQMYATIRVHSMPERNVLMLPEHAVQRERDRRFVFIQRDATTFEARDVLIGEGNGDVVRILDGLREGEPVVVRGAFILKSELFGDEI</sequence>
<dbReference type="PATRIC" id="fig|42253.5.peg.2585"/>
<organism evidence="9 10">
    <name type="scientific">Nitrospira moscoviensis</name>
    <dbReference type="NCBI Taxonomy" id="42253"/>
    <lineage>
        <taxon>Bacteria</taxon>
        <taxon>Pseudomonadati</taxon>
        <taxon>Nitrospirota</taxon>
        <taxon>Nitrospiria</taxon>
        <taxon>Nitrospirales</taxon>
        <taxon>Nitrospiraceae</taxon>
        <taxon>Nitrospira</taxon>
    </lineage>
</organism>
<evidence type="ECO:0000259" key="8">
    <source>
        <dbReference type="Pfam" id="PF25975"/>
    </source>
</evidence>
<dbReference type="Gene3D" id="2.40.30.170">
    <property type="match status" value="1"/>
</dbReference>
<dbReference type="Gene3D" id="2.40.420.20">
    <property type="match status" value="1"/>
</dbReference>
<dbReference type="FunFam" id="2.40.420.20:FF:000006">
    <property type="entry name" value="RND family efflux transporter MFP subunit"/>
    <property type="match status" value="1"/>
</dbReference>
<evidence type="ECO:0000313" key="9">
    <source>
        <dbReference type="EMBL" id="ALA59028.1"/>
    </source>
</evidence>
<dbReference type="Proteomes" id="UP000069205">
    <property type="component" value="Chromosome"/>
</dbReference>
<comment type="similarity">
    <text evidence="1">Belongs to the membrane fusion protein (MFP) (TC 8.A.1) family.</text>
</comment>
<keyword evidence="2" id="KW-0813">Transport</keyword>
<dbReference type="Pfam" id="PF25954">
    <property type="entry name" value="Beta-barrel_RND_2"/>
    <property type="match status" value="1"/>
</dbReference>
<keyword evidence="4" id="KW-0105">Cadmium resistance</keyword>
<dbReference type="Gene3D" id="2.40.50.100">
    <property type="match status" value="1"/>
</dbReference>
<dbReference type="GO" id="GO:0022857">
    <property type="term" value="F:transmembrane transporter activity"/>
    <property type="evidence" value="ECO:0007669"/>
    <property type="project" value="InterPro"/>
</dbReference>
<keyword evidence="3" id="KW-0862">Zinc</keyword>
<dbReference type="GO" id="GO:0016020">
    <property type="term" value="C:membrane"/>
    <property type="evidence" value="ECO:0007669"/>
    <property type="project" value="InterPro"/>
</dbReference>
<reference evidence="9 10" key="1">
    <citation type="journal article" date="2015" name="Proc. Natl. Acad. Sci. U.S.A.">
        <title>Expanded metabolic versatility of ubiquitous nitrite-oxidizing bacteria from the genus Nitrospira.</title>
        <authorList>
            <person name="Koch H."/>
            <person name="Lucker S."/>
            <person name="Albertsen M."/>
            <person name="Kitzinger K."/>
            <person name="Herbold C."/>
            <person name="Spieck E."/>
            <person name="Nielsen P.H."/>
            <person name="Wagner M."/>
            <person name="Daims H."/>
        </authorList>
    </citation>
    <scope>NUCLEOTIDE SEQUENCE [LARGE SCALE GENOMIC DNA]</scope>
    <source>
        <strain evidence="9 10">NSP M-1</strain>
    </source>
</reference>
<dbReference type="STRING" id="42253.NITMOv2_2615"/>
<evidence type="ECO:0000256" key="2">
    <source>
        <dbReference type="ARBA" id="ARBA00022448"/>
    </source>
</evidence>
<evidence type="ECO:0000256" key="5">
    <source>
        <dbReference type="ARBA" id="ARBA00058766"/>
    </source>
</evidence>
<dbReference type="InterPro" id="IPR006143">
    <property type="entry name" value="RND_pump_MFP"/>
</dbReference>
<keyword evidence="10" id="KW-1185">Reference proteome</keyword>
<feature type="domain" description="CzcB-like C-terminal circularly permuted SH3-like" evidence="8">
    <location>
        <begin position="374"/>
        <end position="434"/>
    </location>
</feature>
<feature type="domain" description="CzcB-like barrel-sandwich hybrid" evidence="7">
    <location>
        <begin position="127"/>
        <end position="277"/>
    </location>
</feature>
<dbReference type="GO" id="GO:0046686">
    <property type="term" value="P:response to cadmium ion"/>
    <property type="evidence" value="ECO:0007669"/>
    <property type="project" value="UniProtKB-KW"/>
</dbReference>
<comment type="function">
    <text evidence="5">CzcA and CzcB together would act in zinc efflux nearly as effectively as the complete czc efflux system (CzcABC). The CzcB protein is thought to funnel zinc cations to the CzcA transport protein.</text>
</comment>
<proteinExistence type="inferred from homology"/>
<protein>
    <submittedName>
        <fullName evidence="9">Putative Heavy metal efflux system, membrane fusion protein</fullName>
    </submittedName>
</protein>
<evidence type="ECO:0000256" key="4">
    <source>
        <dbReference type="ARBA" id="ARBA00043263"/>
    </source>
</evidence>
<dbReference type="PANTHER" id="PTHR30097">
    <property type="entry name" value="CATION EFFLUX SYSTEM PROTEIN CUSB"/>
    <property type="match status" value="1"/>
</dbReference>
<dbReference type="Pfam" id="PF25973">
    <property type="entry name" value="BSH_CzcB"/>
    <property type="match status" value="1"/>
</dbReference>
<evidence type="ECO:0000259" key="6">
    <source>
        <dbReference type="Pfam" id="PF25954"/>
    </source>
</evidence>
<evidence type="ECO:0000256" key="1">
    <source>
        <dbReference type="ARBA" id="ARBA00009477"/>
    </source>
</evidence>
<accession>A0A0K2GDK0</accession>
<dbReference type="InterPro" id="IPR058649">
    <property type="entry name" value="CzcB_C"/>
</dbReference>
<dbReference type="InterPro" id="IPR058792">
    <property type="entry name" value="Beta-barrel_RND_2"/>
</dbReference>
<dbReference type="FunFam" id="2.40.30.170:FF:000010">
    <property type="entry name" value="Efflux RND transporter periplasmic adaptor subunit"/>
    <property type="match status" value="1"/>
</dbReference>
<name>A0A0K2GDK0_NITMO</name>
<dbReference type="NCBIfam" id="TIGR01730">
    <property type="entry name" value="RND_mfp"/>
    <property type="match status" value="1"/>
</dbReference>
<evidence type="ECO:0000259" key="7">
    <source>
        <dbReference type="Pfam" id="PF25973"/>
    </source>
</evidence>
<dbReference type="InterPro" id="IPR051909">
    <property type="entry name" value="MFP_Cation_Efflux"/>
</dbReference>
<dbReference type="SUPFAM" id="SSF111369">
    <property type="entry name" value="HlyD-like secretion proteins"/>
    <property type="match status" value="1"/>
</dbReference>
<dbReference type="Pfam" id="PF25975">
    <property type="entry name" value="CzcB_C"/>
    <property type="match status" value="1"/>
</dbReference>
<dbReference type="InterPro" id="IPR058647">
    <property type="entry name" value="BSH_CzcB-like"/>
</dbReference>
<evidence type="ECO:0000256" key="3">
    <source>
        <dbReference type="ARBA" id="ARBA00022833"/>
    </source>
</evidence>